<dbReference type="Pfam" id="PF13927">
    <property type="entry name" value="Ig_3"/>
    <property type="match status" value="1"/>
</dbReference>
<dbReference type="SUPFAM" id="SSF48726">
    <property type="entry name" value="Immunoglobulin"/>
    <property type="match status" value="4"/>
</dbReference>
<dbReference type="Gene3D" id="2.60.40.10">
    <property type="entry name" value="Immunoglobulins"/>
    <property type="match status" value="5"/>
</dbReference>
<dbReference type="EMBL" id="LR782840">
    <property type="protein sequence ID" value="CAB3220879.1"/>
    <property type="molecule type" value="mRNA"/>
</dbReference>
<feature type="transmembrane region" description="Helical" evidence="7">
    <location>
        <begin position="538"/>
        <end position="560"/>
    </location>
</feature>
<dbReference type="PANTHER" id="PTHR11640">
    <property type="entry name" value="NEPHRIN"/>
    <property type="match status" value="1"/>
</dbReference>
<gene>
    <name evidence="10" type="primary">Alcam-001</name>
</gene>
<comment type="subcellular location">
    <subcellularLocation>
        <location evidence="1">Membrane</location>
        <topology evidence="1">Single-pass type I membrane protein</topology>
    </subcellularLocation>
</comment>
<keyword evidence="7" id="KW-0812">Transmembrane</keyword>
<evidence type="ECO:0000313" key="10">
    <source>
        <dbReference type="EMBL" id="CAB3220879.1"/>
    </source>
</evidence>
<feature type="domain" description="Ig-like" evidence="9">
    <location>
        <begin position="438"/>
        <end position="515"/>
    </location>
</feature>
<feature type="compositionally biased region" description="Basic and acidic residues" evidence="6">
    <location>
        <begin position="583"/>
        <end position="605"/>
    </location>
</feature>
<dbReference type="PROSITE" id="PS50835">
    <property type="entry name" value="IG_LIKE"/>
    <property type="match status" value="3"/>
</dbReference>
<feature type="signal peptide" evidence="8">
    <location>
        <begin position="1"/>
        <end position="18"/>
    </location>
</feature>
<dbReference type="CDD" id="cd00096">
    <property type="entry name" value="Ig"/>
    <property type="match status" value="1"/>
</dbReference>
<dbReference type="GO" id="GO:0005911">
    <property type="term" value="C:cell-cell junction"/>
    <property type="evidence" value="ECO:0007669"/>
    <property type="project" value="TreeGrafter"/>
</dbReference>
<evidence type="ECO:0000256" key="2">
    <source>
        <dbReference type="ARBA" id="ARBA00023136"/>
    </source>
</evidence>
<feature type="region of interest" description="Disordered" evidence="6">
    <location>
        <begin position="572"/>
        <end position="611"/>
    </location>
</feature>
<evidence type="ECO:0000256" key="6">
    <source>
        <dbReference type="SAM" id="MobiDB-lite"/>
    </source>
</evidence>
<keyword evidence="7" id="KW-1133">Transmembrane helix</keyword>
<sequence length="611" mass="65562">MIGRFLIVAAICVIGCQAADITLMLKNVSVYEGETATVPCDYVTSLDTSVPPIIRWHQLDGVDRKRLYIFKKGDENLTGRDASVSRDLQIGPNGELIIPNTTLADNALFNHLSCEVEFGVAGTAEDSLTFIVARKASVDPVTNPDKTNFVMNGDYQIIGNCVSDFAYPEPILEFYKGTKLLQTTSENGNMKVERAPVQGFLSGFTEGKQSTKTPDGLTIKVQDTLLVNLTGADDNAQYSCVVRSGINNEFVQNVSFPRIRVTYPTTSVVVTGDKNPVKAGDTLTLTCAPNGNPDPIISDFGGQQTSEYQVKVSKTDDGQVVSCTAGNGLGQSITGSYTVSVAYLDSPTVTGSETVRKGSPINLQCDAMSNQQVNYMWSKDGADLNVNQATYSLNDADFMDSGMYKCTATTAAGHEEHSSRQVTVNGIEFYGSDVKKSGDMAVLSCTFLSNPGPKIVWMRVGSDVQMPGSNSSSNKDSFTSYLSVGPLDSSFKEAEYTCKASNEALPSQIAQETLNLKGIAILQSPTEGEVPEESSPPIAGIIIGILVALLVVAIILAVLYNKGIICKSDEKGDENAEDIAVDINKDESPDDAESGRKPDNEEEKLMNGNDQ</sequence>
<name>A0A6F9D5M6_9ASCI</name>
<dbReference type="SMART" id="SM00408">
    <property type="entry name" value="IGc2"/>
    <property type="match status" value="2"/>
</dbReference>
<keyword evidence="3" id="KW-1015">Disulfide bond</keyword>
<evidence type="ECO:0000256" key="3">
    <source>
        <dbReference type="ARBA" id="ARBA00023157"/>
    </source>
</evidence>
<evidence type="ECO:0000256" key="5">
    <source>
        <dbReference type="ARBA" id="ARBA00023319"/>
    </source>
</evidence>
<feature type="domain" description="Ig-like" evidence="9">
    <location>
        <begin position="264"/>
        <end position="340"/>
    </location>
</feature>
<dbReference type="GO" id="GO:0050839">
    <property type="term" value="F:cell adhesion molecule binding"/>
    <property type="evidence" value="ECO:0007669"/>
    <property type="project" value="TreeGrafter"/>
</dbReference>
<feature type="chain" id="PRO_5026189517" evidence="8">
    <location>
        <begin position="19"/>
        <end position="611"/>
    </location>
</feature>
<dbReference type="Pfam" id="PF13895">
    <property type="entry name" value="Ig_2"/>
    <property type="match status" value="1"/>
</dbReference>
<keyword evidence="8" id="KW-0732">Signal</keyword>
<organism evidence="10">
    <name type="scientific">Phallusia mammillata</name>
    <dbReference type="NCBI Taxonomy" id="59560"/>
    <lineage>
        <taxon>Eukaryota</taxon>
        <taxon>Metazoa</taxon>
        <taxon>Chordata</taxon>
        <taxon>Tunicata</taxon>
        <taxon>Ascidiacea</taxon>
        <taxon>Phlebobranchia</taxon>
        <taxon>Ascidiidae</taxon>
        <taxon>Phallusia</taxon>
    </lineage>
</organism>
<dbReference type="InterPro" id="IPR036179">
    <property type="entry name" value="Ig-like_dom_sf"/>
</dbReference>
<dbReference type="InterPro" id="IPR003598">
    <property type="entry name" value="Ig_sub2"/>
</dbReference>
<evidence type="ECO:0000256" key="1">
    <source>
        <dbReference type="ARBA" id="ARBA00004479"/>
    </source>
</evidence>
<dbReference type="InterPro" id="IPR051275">
    <property type="entry name" value="Cell_adhesion_signaling"/>
</dbReference>
<protein>
    <submittedName>
        <fullName evidence="10">CD166 antigen</fullName>
    </submittedName>
</protein>
<keyword evidence="2 7" id="KW-0472">Membrane</keyword>
<dbReference type="SMART" id="SM00409">
    <property type="entry name" value="IG"/>
    <property type="match status" value="4"/>
</dbReference>
<dbReference type="InterPro" id="IPR007110">
    <property type="entry name" value="Ig-like_dom"/>
</dbReference>
<keyword evidence="5" id="KW-0393">Immunoglobulin domain</keyword>
<keyword evidence="4" id="KW-0325">Glycoprotein</keyword>
<evidence type="ECO:0000256" key="8">
    <source>
        <dbReference type="SAM" id="SignalP"/>
    </source>
</evidence>
<dbReference type="GO" id="GO:0098609">
    <property type="term" value="P:cell-cell adhesion"/>
    <property type="evidence" value="ECO:0007669"/>
    <property type="project" value="TreeGrafter"/>
</dbReference>
<dbReference type="InterPro" id="IPR013783">
    <property type="entry name" value="Ig-like_fold"/>
</dbReference>
<dbReference type="AlphaFoldDB" id="A0A6F9D5M6"/>
<dbReference type="GO" id="GO:0005886">
    <property type="term" value="C:plasma membrane"/>
    <property type="evidence" value="ECO:0007669"/>
    <property type="project" value="TreeGrafter"/>
</dbReference>
<evidence type="ECO:0000256" key="7">
    <source>
        <dbReference type="SAM" id="Phobius"/>
    </source>
</evidence>
<dbReference type="InterPro" id="IPR003599">
    <property type="entry name" value="Ig_sub"/>
</dbReference>
<evidence type="ECO:0000256" key="4">
    <source>
        <dbReference type="ARBA" id="ARBA00023180"/>
    </source>
</evidence>
<evidence type="ECO:0000259" key="9">
    <source>
        <dbReference type="PROSITE" id="PS50835"/>
    </source>
</evidence>
<reference evidence="10" key="1">
    <citation type="submission" date="2020-04" db="EMBL/GenBank/DDBJ databases">
        <authorList>
            <person name="Neveu A P."/>
        </authorList>
    </citation>
    <scope>NUCLEOTIDE SEQUENCE</scope>
    <source>
        <tissue evidence="10">Whole embryo</tissue>
    </source>
</reference>
<dbReference type="PANTHER" id="PTHR11640:SF164">
    <property type="entry name" value="MAM DOMAIN-CONTAINING GLYCOSYLPHOSPHATIDYLINOSITOL ANCHOR PROTEIN 1"/>
    <property type="match status" value="1"/>
</dbReference>
<proteinExistence type="evidence at transcript level"/>
<feature type="domain" description="Ig-like" evidence="9">
    <location>
        <begin position="347"/>
        <end position="423"/>
    </location>
</feature>
<accession>A0A6F9D5M6</accession>